<dbReference type="OrthoDB" id="9806473at2"/>
<feature type="domain" description="PhnB-like" evidence="1">
    <location>
        <begin position="3"/>
        <end position="111"/>
    </location>
</feature>
<dbReference type="EMBL" id="PYLS01000005">
    <property type="protein sequence ID" value="PST83049.1"/>
    <property type="molecule type" value="Genomic_DNA"/>
</dbReference>
<evidence type="ECO:0000313" key="3">
    <source>
        <dbReference type="Proteomes" id="UP000240912"/>
    </source>
</evidence>
<dbReference type="SUPFAM" id="SSF54593">
    <property type="entry name" value="Glyoxalase/Bleomycin resistance protein/Dihydroxybiphenyl dioxygenase"/>
    <property type="match status" value="1"/>
</dbReference>
<dbReference type="Pfam" id="PF06983">
    <property type="entry name" value="3-dmu-9_3-mt"/>
    <property type="match status" value="1"/>
</dbReference>
<gene>
    <name evidence="2" type="ORF">C7T94_10520</name>
</gene>
<dbReference type="PANTHER" id="PTHR33990:SF2">
    <property type="entry name" value="PHNB-LIKE DOMAIN-CONTAINING PROTEIN"/>
    <property type="match status" value="1"/>
</dbReference>
<dbReference type="InterPro" id="IPR028973">
    <property type="entry name" value="PhnB-like"/>
</dbReference>
<evidence type="ECO:0000259" key="1">
    <source>
        <dbReference type="Pfam" id="PF06983"/>
    </source>
</evidence>
<dbReference type="PIRSF" id="PIRSF021700">
    <property type="entry name" value="3_dmu_93_MTrfase"/>
    <property type="match status" value="1"/>
</dbReference>
<dbReference type="Proteomes" id="UP000240912">
    <property type="component" value="Unassembled WGS sequence"/>
</dbReference>
<keyword evidence="3" id="KW-1185">Reference proteome</keyword>
<dbReference type="InterPro" id="IPR009725">
    <property type="entry name" value="3_dmu_93_MTrfase"/>
</dbReference>
<organism evidence="2 3">
    <name type="scientific">Pedobacter yulinensis</name>
    <dbReference type="NCBI Taxonomy" id="2126353"/>
    <lineage>
        <taxon>Bacteria</taxon>
        <taxon>Pseudomonadati</taxon>
        <taxon>Bacteroidota</taxon>
        <taxon>Sphingobacteriia</taxon>
        <taxon>Sphingobacteriales</taxon>
        <taxon>Sphingobacteriaceae</taxon>
        <taxon>Pedobacter</taxon>
    </lineage>
</organism>
<evidence type="ECO:0000313" key="2">
    <source>
        <dbReference type="EMBL" id="PST83049.1"/>
    </source>
</evidence>
<comment type="caution">
    <text evidence="2">The sequence shown here is derived from an EMBL/GenBank/DDBJ whole genome shotgun (WGS) entry which is preliminary data.</text>
</comment>
<reference evidence="2 3" key="1">
    <citation type="submission" date="2018-03" db="EMBL/GenBank/DDBJ databases">
        <authorList>
            <person name="Keele B.F."/>
        </authorList>
    </citation>
    <scope>NUCLEOTIDE SEQUENCE [LARGE SCALE GENOMIC DNA]</scope>
    <source>
        <strain evidence="2 3">YL28-9</strain>
    </source>
</reference>
<dbReference type="Gene3D" id="3.10.180.10">
    <property type="entry name" value="2,3-Dihydroxybiphenyl 1,2-Dioxygenase, domain 1"/>
    <property type="match status" value="1"/>
</dbReference>
<dbReference type="AlphaFoldDB" id="A0A2T3HKV9"/>
<name>A0A2T3HKV9_9SPHI</name>
<dbReference type="PANTHER" id="PTHR33990">
    <property type="entry name" value="PROTEIN YJDN-RELATED"/>
    <property type="match status" value="1"/>
</dbReference>
<dbReference type="CDD" id="cd06588">
    <property type="entry name" value="PhnB_like"/>
    <property type="match status" value="1"/>
</dbReference>
<dbReference type="InterPro" id="IPR029068">
    <property type="entry name" value="Glyas_Bleomycin-R_OHBP_Dase"/>
</dbReference>
<accession>A0A2T3HKV9</accession>
<proteinExistence type="predicted"/>
<protein>
    <recommendedName>
        <fullName evidence="1">PhnB-like domain-containing protein</fullName>
    </recommendedName>
</protein>
<sequence>MSKFTTFLWSDRDPEAVANYYVNIFKDSKITSSMMGPDGKALVVAFELNGSAFAALGGGPARHFTEAVSFMVPCADQSEIDYYWNALIADGGEPSMCGWLKDKFGVSWQITPPRLVELMSDPDRKKADAVMQAMMQMRKLDLAVIEQAYAGT</sequence>